<dbReference type="OrthoDB" id="9796999at2"/>
<evidence type="ECO:0000313" key="1">
    <source>
        <dbReference type="EMBL" id="OXM58289.1"/>
    </source>
</evidence>
<dbReference type="AlphaFoldDB" id="A0A229SHR1"/>
<gene>
    <name evidence="1" type="ORF">CFP71_03525</name>
</gene>
<accession>A0A229SHR1</accession>
<evidence type="ECO:0008006" key="3">
    <source>
        <dbReference type="Google" id="ProtNLM"/>
    </source>
</evidence>
<protein>
    <recommendedName>
        <fullName evidence="3">OmdA domain containing protein</fullName>
    </recommendedName>
</protein>
<evidence type="ECO:0000313" key="2">
    <source>
        <dbReference type="Proteomes" id="UP000215223"/>
    </source>
</evidence>
<reference evidence="1 2" key="1">
    <citation type="submission" date="2017-07" db="EMBL/GenBank/DDBJ databases">
        <title>Amycolatopsis thailandensis Genome sequencing and assembly.</title>
        <authorList>
            <person name="Kaur N."/>
            <person name="Mayilraj S."/>
        </authorList>
    </citation>
    <scope>NUCLEOTIDE SEQUENCE [LARGE SCALE GENOMIC DNA]</scope>
    <source>
        <strain evidence="1 2">JCM 16380</strain>
    </source>
</reference>
<keyword evidence="2" id="KW-1185">Reference proteome</keyword>
<organism evidence="1 2">
    <name type="scientific">Amycolatopsis thailandensis</name>
    <dbReference type="NCBI Taxonomy" id="589330"/>
    <lineage>
        <taxon>Bacteria</taxon>
        <taxon>Bacillati</taxon>
        <taxon>Actinomycetota</taxon>
        <taxon>Actinomycetes</taxon>
        <taxon>Pseudonocardiales</taxon>
        <taxon>Pseudonocardiaceae</taxon>
        <taxon>Amycolatopsis</taxon>
    </lineage>
</organism>
<name>A0A229SHR1_9PSEU</name>
<comment type="caution">
    <text evidence="1">The sequence shown here is derived from an EMBL/GenBank/DDBJ whole genome shotgun (WGS) entry which is preliminary data.</text>
</comment>
<sequence length="120" mass="13644">MDEPTFAAATPAEWRAWLAEHADSEKEVWLVIRHKNSGIPSVRIHEAMEQALCFGWIDGLHRKNDATSSRLRFTPRRPRSTWSGLNRERAARLIAEGLMTERGQAAIDLAKENGRWNPIG</sequence>
<dbReference type="EMBL" id="NMQT01000014">
    <property type="protein sequence ID" value="OXM58289.1"/>
    <property type="molecule type" value="Genomic_DNA"/>
</dbReference>
<dbReference type="Proteomes" id="UP000215223">
    <property type="component" value="Unassembled WGS sequence"/>
</dbReference>
<proteinExistence type="predicted"/>
<dbReference type="RefSeq" id="WP_093932379.1">
    <property type="nucleotide sequence ID" value="NZ_NMQT01000014.1"/>
</dbReference>